<evidence type="ECO:0000256" key="2">
    <source>
        <dbReference type="SAM" id="SignalP"/>
    </source>
</evidence>
<dbReference type="EMBL" id="NIVC01000952">
    <property type="protein sequence ID" value="PAA74378.1"/>
    <property type="molecule type" value="Genomic_DNA"/>
</dbReference>
<gene>
    <name evidence="3" type="ORF">BOX15_Mlig012689g2</name>
</gene>
<comment type="caution">
    <text evidence="3">The sequence shown here is derived from an EMBL/GenBank/DDBJ whole genome shotgun (WGS) entry which is preliminary data.</text>
</comment>
<feature type="chain" id="PRO_5012311885" evidence="2">
    <location>
        <begin position="23"/>
        <end position="726"/>
    </location>
</feature>
<evidence type="ECO:0000256" key="1">
    <source>
        <dbReference type="SAM" id="MobiDB-lite"/>
    </source>
</evidence>
<reference evidence="3 4" key="1">
    <citation type="submission" date="2017-06" db="EMBL/GenBank/DDBJ databases">
        <title>A platform for efficient transgenesis in Macrostomum lignano, a flatworm model organism for stem cell research.</title>
        <authorList>
            <person name="Berezikov E."/>
        </authorList>
    </citation>
    <scope>NUCLEOTIDE SEQUENCE [LARGE SCALE GENOMIC DNA]</scope>
    <source>
        <strain evidence="3">DV1</strain>
        <tissue evidence="3">Whole organism</tissue>
    </source>
</reference>
<protein>
    <submittedName>
        <fullName evidence="3">Uncharacterized protein</fullName>
    </submittedName>
</protein>
<organism evidence="3 4">
    <name type="scientific">Macrostomum lignano</name>
    <dbReference type="NCBI Taxonomy" id="282301"/>
    <lineage>
        <taxon>Eukaryota</taxon>
        <taxon>Metazoa</taxon>
        <taxon>Spiralia</taxon>
        <taxon>Lophotrochozoa</taxon>
        <taxon>Platyhelminthes</taxon>
        <taxon>Rhabditophora</taxon>
        <taxon>Macrostomorpha</taxon>
        <taxon>Macrostomida</taxon>
        <taxon>Macrostomidae</taxon>
        <taxon>Macrostomum</taxon>
    </lineage>
</organism>
<evidence type="ECO:0000313" key="3">
    <source>
        <dbReference type="EMBL" id="PAA74378.1"/>
    </source>
</evidence>
<dbReference type="AlphaFoldDB" id="A0A267FKR7"/>
<keyword evidence="4" id="KW-1185">Reference proteome</keyword>
<evidence type="ECO:0000313" key="4">
    <source>
        <dbReference type="Proteomes" id="UP000215902"/>
    </source>
</evidence>
<dbReference type="Proteomes" id="UP000215902">
    <property type="component" value="Unassembled WGS sequence"/>
</dbReference>
<feature type="signal peptide" evidence="2">
    <location>
        <begin position="1"/>
        <end position="22"/>
    </location>
</feature>
<accession>A0A267FKR7</accession>
<feature type="region of interest" description="Disordered" evidence="1">
    <location>
        <begin position="410"/>
        <end position="429"/>
    </location>
</feature>
<name>A0A267FKR7_9PLAT</name>
<proteinExistence type="predicted"/>
<keyword evidence="2" id="KW-0732">Signal</keyword>
<sequence>MRAELRFLFVCLPLISAAAVDAVSYTVSRSDLLPALQHPSVTHKAPTYYLPSGEDWRPSGTPQVSVLMAGQPLNFRTDPRGANASLQSVRLLFKCSSTDSKFNEALLDAGVPSSTHCRPLRPFTLERVSHAIYRLTLSQENQVPFKQALRHTLEFRLRLSFHQGELESASLFVFNFDALSKLPNRIVEGYWGPRKIEIHAFTTYNGRKYLRHQNVEVVSSVNFKWRISNSSLQILSSELVSVLKQAEPMVRNLLSLSFYYSRNCSVPSEPRIVVATAGVGKTVSSSSTKAFRNYLLNPDNGMLHFTYTFEARNVILDQLRKRQGIFESCLSISVKGGIWSYFSTFVLVKTVDFTPSKYKSRGRRVALPPGSAFEERDAEMLSDIDGATSSLVESTEREARAAPYVHATTTTATTTTTPEPKTVEPIQTTPSPKSRFTYTCFLPTDETSSRILLPAHLRGMSLSCPVFCNDDLRFKVGFEGSHCSNEGSFSENAGRAGRPPCSRFFSVSPNSCDIDLVGLTSEMHAGKYTIIAGVIKYTYHVSVVSLPLFTAESVSTETLHFDPKSEPASLSCAVTYSGIEPVELVPRFRLLERFKPGQHWVSVSPLNFGISVLDGDPRGIALSSNRTDSSSALTVRATSKKEEAWWVSWKASFECSASVTKSEARLFGLPEYRVQETWSLAFIKDLRQTERAAATSGPPSTLRLCAVLVLLSVSVSCTVLSDCFAC</sequence>